<dbReference type="WBParaSite" id="nRc.2.0.1.t48163-RA">
    <property type="protein sequence ID" value="nRc.2.0.1.t48163-RA"/>
    <property type="gene ID" value="nRc.2.0.1.g48163"/>
</dbReference>
<name>A0A915LCU8_ROMCU</name>
<protein>
    <submittedName>
        <fullName evidence="2">Uncharacterized protein</fullName>
    </submittedName>
</protein>
<dbReference type="Proteomes" id="UP000887565">
    <property type="component" value="Unplaced"/>
</dbReference>
<accession>A0A915LCU8</accession>
<proteinExistence type="predicted"/>
<organism evidence="1 2">
    <name type="scientific">Romanomermis culicivorax</name>
    <name type="common">Nematode worm</name>
    <dbReference type="NCBI Taxonomy" id="13658"/>
    <lineage>
        <taxon>Eukaryota</taxon>
        <taxon>Metazoa</taxon>
        <taxon>Ecdysozoa</taxon>
        <taxon>Nematoda</taxon>
        <taxon>Enoplea</taxon>
        <taxon>Dorylaimia</taxon>
        <taxon>Mermithida</taxon>
        <taxon>Mermithoidea</taxon>
        <taxon>Mermithidae</taxon>
        <taxon>Romanomermis</taxon>
    </lineage>
</organism>
<evidence type="ECO:0000313" key="1">
    <source>
        <dbReference type="Proteomes" id="UP000887565"/>
    </source>
</evidence>
<keyword evidence="1" id="KW-1185">Reference proteome</keyword>
<reference evidence="2" key="1">
    <citation type="submission" date="2022-11" db="UniProtKB">
        <authorList>
            <consortium name="WormBaseParasite"/>
        </authorList>
    </citation>
    <scope>IDENTIFICATION</scope>
</reference>
<dbReference type="AlphaFoldDB" id="A0A915LCU8"/>
<sequence length="72" mass="8489">MLKQTKHQEKGNGNKNEDIKNKNRCWVVMACVQDQEINISCTNNLIVFVSSLMKLAFEEMLYIVYMQIFPKF</sequence>
<evidence type="ECO:0000313" key="2">
    <source>
        <dbReference type="WBParaSite" id="nRc.2.0.1.t48163-RA"/>
    </source>
</evidence>